<dbReference type="InterPro" id="IPR045312">
    <property type="entry name" value="PCBER-like"/>
</dbReference>
<dbReference type="InterPro" id="IPR008030">
    <property type="entry name" value="NmrA-like"/>
</dbReference>
<dbReference type="PANTHER" id="PTHR40618:SF1">
    <property type="entry name" value="B-ZIP TRANSCRIPTION FACTOR (EUROFUNG)"/>
    <property type="match status" value="1"/>
</dbReference>
<evidence type="ECO:0000256" key="1">
    <source>
        <dbReference type="ARBA" id="ARBA00022857"/>
    </source>
</evidence>
<proteinExistence type="predicted"/>
<dbReference type="Gene3D" id="3.90.25.10">
    <property type="entry name" value="UDP-galactose 4-epimerase, domain 1"/>
    <property type="match status" value="1"/>
</dbReference>
<evidence type="ECO:0000259" key="5">
    <source>
        <dbReference type="Pfam" id="PF05368"/>
    </source>
</evidence>
<feature type="region of interest" description="Disordered" evidence="4">
    <location>
        <begin position="1"/>
        <end position="49"/>
    </location>
</feature>
<feature type="coiled-coil region" evidence="3">
    <location>
        <begin position="59"/>
        <end position="86"/>
    </location>
</feature>
<dbReference type="InterPro" id="IPR036291">
    <property type="entry name" value="NAD(P)-bd_dom_sf"/>
</dbReference>
<dbReference type="GO" id="GO:0003700">
    <property type="term" value="F:DNA-binding transcription factor activity"/>
    <property type="evidence" value="ECO:0007669"/>
    <property type="project" value="InterPro"/>
</dbReference>
<keyword evidence="1" id="KW-0521">NADP</keyword>
<dbReference type="Gene3D" id="3.40.50.720">
    <property type="entry name" value="NAD(P)-binding Rossmann-like Domain"/>
    <property type="match status" value="1"/>
</dbReference>
<accession>A0AAE0TVG9</accession>
<dbReference type="InterPro" id="IPR046347">
    <property type="entry name" value="bZIP_sf"/>
</dbReference>
<feature type="compositionally biased region" description="Polar residues" evidence="4">
    <location>
        <begin position="394"/>
        <end position="414"/>
    </location>
</feature>
<name>A0AAE0TVG9_9PEZI</name>
<sequence>MPGIMSAEPTKKRKRATKASSSDGDEEGRSRGRPRVDKQDESAADRRRTQIRMAQRAYRQRKESTLEDLRKRVSELTNTAELMNKTFVELRDRLSTQADVNDQRALWDVASRYEELMKIVRNPSEDDCDEILARPPALFNSAVVTETALASKIDLMSTNVPSWLDQSVLKKLNDTIPTTHLGLGYTMSFGKDESLIPALTPPSNLAYEAFVSCPPVPTSIPRELPPITTYSFQETTLGRRLHRAGLEAGYYMLLGKSKSDRDVEKVFRLSLMGRDRDKLMASIKAILARGINESLDSPSVPLIHVGGAGTHYPRRDHLGNVQPPKKSYNLGVVGPTTLALLDAAAKNNLETDMTVEIEGYEGQWLDPYDVEGYLREKGIEIDPSASFAEAVITDDTSSPHRNSTRASTSPLNDQTNDLSAVMELGQAAGTLPSTRGADADTWDILANTSFTGVGYSDAITGDWMNFLEPGQGINWLSNPKSDLQLASGTGQATNIFTSMNGVTGTSFNVPTPPDSYGPLAKRSVIIDVTKFVKVLVLGAGELGIAVLQSLVAHPSSHAARVAVLKRSAGSIEGVELREIEVVKGDVNDLSEAELAGILGRYHTVISCNGMTLPPETQTKLARAAIAGGVARYFPWQFGLDYDKIGRESSQDLFDAQLDVRDILRAQSSMQWVIVSTGIFTSFLFEPAFGVVNAREHTVTALGSWNNELTVTSPKDIGLVVAEVVLAAPEVDGIIYTAGDTISMGRLADVVENVLGTRVRRKLATAKELEAELKADPSDGMKKYRAVFAACVGVSWDKATSFNGQRNIVVETAEEWAQAHLSQMT</sequence>
<evidence type="ECO:0000256" key="3">
    <source>
        <dbReference type="SAM" id="Coils"/>
    </source>
</evidence>
<evidence type="ECO:0000313" key="6">
    <source>
        <dbReference type="EMBL" id="KAK3672764.1"/>
    </source>
</evidence>
<keyword evidence="3" id="KW-0175">Coiled coil</keyword>
<dbReference type="EMBL" id="JAUTXT010000030">
    <property type="protein sequence ID" value="KAK3672764.1"/>
    <property type="molecule type" value="Genomic_DNA"/>
</dbReference>
<organism evidence="6 7">
    <name type="scientific">Recurvomyces mirabilis</name>
    <dbReference type="NCBI Taxonomy" id="574656"/>
    <lineage>
        <taxon>Eukaryota</taxon>
        <taxon>Fungi</taxon>
        <taxon>Dikarya</taxon>
        <taxon>Ascomycota</taxon>
        <taxon>Pezizomycotina</taxon>
        <taxon>Dothideomycetes</taxon>
        <taxon>Dothideomycetidae</taxon>
        <taxon>Mycosphaerellales</taxon>
        <taxon>Teratosphaeriaceae</taxon>
        <taxon>Recurvomyces</taxon>
    </lineage>
</organism>
<dbReference type="CDD" id="cd05259">
    <property type="entry name" value="PCBER_SDR_a"/>
    <property type="match status" value="1"/>
</dbReference>
<comment type="caution">
    <text evidence="6">The sequence shown here is derived from an EMBL/GenBank/DDBJ whole genome shotgun (WGS) entry which is preliminary data.</text>
</comment>
<dbReference type="GO" id="GO:0016491">
    <property type="term" value="F:oxidoreductase activity"/>
    <property type="evidence" value="ECO:0007669"/>
    <property type="project" value="UniProtKB-KW"/>
</dbReference>
<keyword evidence="7" id="KW-1185">Reference proteome</keyword>
<dbReference type="Proteomes" id="UP001274830">
    <property type="component" value="Unassembled WGS sequence"/>
</dbReference>
<feature type="region of interest" description="Disordered" evidence="4">
    <location>
        <begin position="393"/>
        <end position="414"/>
    </location>
</feature>
<dbReference type="Gene3D" id="1.20.5.170">
    <property type="match status" value="1"/>
</dbReference>
<gene>
    <name evidence="6" type="ORF">LTR78_007350</name>
</gene>
<dbReference type="Pfam" id="PF05368">
    <property type="entry name" value="NmrA"/>
    <property type="match status" value="1"/>
</dbReference>
<reference evidence="6" key="1">
    <citation type="submission" date="2023-07" db="EMBL/GenBank/DDBJ databases">
        <title>Black Yeasts Isolated from many extreme environments.</title>
        <authorList>
            <person name="Coleine C."/>
            <person name="Stajich J.E."/>
            <person name="Selbmann L."/>
        </authorList>
    </citation>
    <scope>NUCLEOTIDE SEQUENCE</scope>
    <source>
        <strain evidence="6">CCFEE 5485</strain>
    </source>
</reference>
<feature type="compositionally biased region" description="Basic and acidic residues" evidence="4">
    <location>
        <begin position="27"/>
        <end position="48"/>
    </location>
</feature>
<protein>
    <recommendedName>
        <fullName evidence="5">NmrA-like domain-containing protein</fullName>
    </recommendedName>
</protein>
<keyword evidence="2" id="KW-0560">Oxidoreductase</keyword>
<dbReference type="SUPFAM" id="SSF57959">
    <property type="entry name" value="Leucine zipper domain"/>
    <property type="match status" value="1"/>
</dbReference>
<evidence type="ECO:0000256" key="4">
    <source>
        <dbReference type="SAM" id="MobiDB-lite"/>
    </source>
</evidence>
<feature type="domain" description="NmrA-like" evidence="5">
    <location>
        <begin position="533"/>
        <end position="767"/>
    </location>
</feature>
<evidence type="ECO:0000313" key="7">
    <source>
        <dbReference type="Proteomes" id="UP001274830"/>
    </source>
</evidence>
<dbReference type="SUPFAM" id="SSF51735">
    <property type="entry name" value="NAD(P)-binding Rossmann-fold domains"/>
    <property type="match status" value="1"/>
</dbReference>
<dbReference type="PANTHER" id="PTHR40618">
    <property type="entry name" value="B-ZIP TRANSCRIPTION FACTOR (EUROFUNG)-RELATED"/>
    <property type="match status" value="1"/>
</dbReference>
<evidence type="ECO:0000256" key="2">
    <source>
        <dbReference type="ARBA" id="ARBA00023002"/>
    </source>
</evidence>
<dbReference type="AlphaFoldDB" id="A0AAE0TVG9"/>
<dbReference type="CDD" id="cd14688">
    <property type="entry name" value="bZIP_YAP"/>
    <property type="match status" value="1"/>
</dbReference>